<dbReference type="GO" id="GO:0006508">
    <property type="term" value="P:proteolysis"/>
    <property type="evidence" value="ECO:0007669"/>
    <property type="project" value="InterPro"/>
</dbReference>
<accession>A0A5C6ZPQ4</accession>
<dbReference type="RefSeq" id="WP_146933544.1">
    <property type="nucleotide sequence ID" value="NZ_CBCSHZ010000021.1"/>
</dbReference>
<dbReference type="GO" id="GO:0004175">
    <property type="term" value="F:endopeptidase activity"/>
    <property type="evidence" value="ECO:0007669"/>
    <property type="project" value="TreeGrafter"/>
</dbReference>
<evidence type="ECO:0000313" key="2">
    <source>
        <dbReference type="EMBL" id="TXD92669.1"/>
    </source>
</evidence>
<reference evidence="2 3" key="1">
    <citation type="submission" date="2019-08" db="EMBL/GenBank/DDBJ databases">
        <title>Genome sequence of Gillisia hiemivivida IC154 (type strain).</title>
        <authorList>
            <person name="Bowman J.P."/>
        </authorList>
    </citation>
    <scope>NUCLEOTIDE SEQUENCE [LARGE SCALE GENOMIC DNA]</scope>
    <source>
        <strain evidence="2 3">IC154</strain>
    </source>
</reference>
<feature type="domain" description="Tail specific protease" evidence="1">
    <location>
        <begin position="3"/>
        <end position="159"/>
    </location>
</feature>
<dbReference type="InterPro" id="IPR029045">
    <property type="entry name" value="ClpP/crotonase-like_dom_sf"/>
</dbReference>
<keyword evidence="3" id="KW-1185">Reference proteome</keyword>
<dbReference type="AlphaFoldDB" id="A0A5C6ZPQ4"/>
<gene>
    <name evidence="2" type="ORF">ES724_12890</name>
</gene>
<dbReference type="SMART" id="SM00245">
    <property type="entry name" value="TSPc"/>
    <property type="match status" value="1"/>
</dbReference>
<dbReference type="SUPFAM" id="SSF52096">
    <property type="entry name" value="ClpP/crotonase"/>
    <property type="match status" value="1"/>
</dbReference>
<organism evidence="2 3">
    <name type="scientific">Gillisia hiemivivida</name>
    <dbReference type="NCBI Taxonomy" id="291190"/>
    <lineage>
        <taxon>Bacteria</taxon>
        <taxon>Pseudomonadati</taxon>
        <taxon>Bacteroidota</taxon>
        <taxon>Flavobacteriia</taxon>
        <taxon>Flavobacteriales</taxon>
        <taxon>Flavobacteriaceae</taxon>
        <taxon>Gillisia</taxon>
    </lineage>
</organism>
<sequence>MSKVKQSKNLKGWIIDLRFNSGGNSMPMLLALYDFLGDNPVYGMMNIDKKLVTTIKLKKGKYYDNHSKSSYIKPVGTKMTETKVAIITGLATASSGEIVALAFKGRGNTIFIGENTMGMTTTNTKMSLAFGAYMAITIGYDSDRNGIFYECITPDIEINKQDDFENLSADKNIQEAIKFISK</sequence>
<dbReference type="PANTHER" id="PTHR32060">
    <property type="entry name" value="TAIL-SPECIFIC PROTEASE"/>
    <property type="match status" value="1"/>
</dbReference>
<dbReference type="Proteomes" id="UP000321367">
    <property type="component" value="Unassembled WGS sequence"/>
</dbReference>
<dbReference type="PANTHER" id="PTHR32060:SF30">
    <property type="entry name" value="CARBOXY-TERMINAL PROCESSING PROTEASE CTPA"/>
    <property type="match status" value="1"/>
</dbReference>
<dbReference type="GO" id="GO:0030288">
    <property type="term" value="C:outer membrane-bounded periplasmic space"/>
    <property type="evidence" value="ECO:0007669"/>
    <property type="project" value="TreeGrafter"/>
</dbReference>
<evidence type="ECO:0000259" key="1">
    <source>
        <dbReference type="SMART" id="SM00245"/>
    </source>
</evidence>
<protein>
    <recommendedName>
        <fullName evidence="1">Tail specific protease domain-containing protein</fullName>
    </recommendedName>
</protein>
<dbReference type="EMBL" id="VORY01000018">
    <property type="protein sequence ID" value="TXD92669.1"/>
    <property type="molecule type" value="Genomic_DNA"/>
</dbReference>
<dbReference type="Gene3D" id="3.90.226.10">
    <property type="entry name" value="2-enoyl-CoA Hydratase, Chain A, domain 1"/>
    <property type="match status" value="1"/>
</dbReference>
<dbReference type="OrthoDB" id="7314861at2"/>
<proteinExistence type="predicted"/>
<dbReference type="GO" id="GO:0008236">
    <property type="term" value="F:serine-type peptidase activity"/>
    <property type="evidence" value="ECO:0007669"/>
    <property type="project" value="InterPro"/>
</dbReference>
<dbReference type="InterPro" id="IPR005151">
    <property type="entry name" value="Tail-specific_protease"/>
</dbReference>
<dbReference type="Pfam" id="PF03572">
    <property type="entry name" value="Peptidase_S41"/>
    <property type="match status" value="1"/>
</dbReference>
<name>A0A5C6ZPQ4_9FLAO</name>
<dbReference type="GO" id="GO:0007165">
    <property type="term" value="P:signal transduction"/>
    <property type="evidence" value="ECO:0007669"/>
    <property type="project" value="TreeGrafter"/>
</dbReference>
<comment type="caution">
    <text evidence="2">The sequence shown here is derived from an EMBL/GenBank/DDBJ whole genome shotgun (WGS) entry which is preliminary data.</text>
</comment>
<evidence type="ECO:0000313" key="3">
    <source>
        <dbReference type="Proteomes" id="UP000321367"/>
    </source>
</evidence>